<evidence type="ECO:0000256" key="2">
    <source>
        <dbReference type="ARBA" id="ARBA00023143"/>
    </source>
</evidence>
<dbReference type="InterPro" id="IPR046358">
    <property type="entry name" value="Flagellin_C"/>
</dbReference>
<accession>A0A5R9GM89</accession>
<sequence length="370" mass="37256">MLTVQTNNAAVTALKNLNTNSLAQDQSLNRLSSGFRINNAADDASGFAVASKLDAQAGRLKAASQNAIQATAMVKMADAGVNEIQNMFNRIQTLATQAASGNNAGELQKLDAERIKLETQIDNIANGTNYNGVSLLNGTAGATAALGAAVAGVSASATVTGAAAGAVTISTLTNAGGGIDITLTNAAGTAQTLNTAVPAAGTTASLSFNDIGLSITVDNNLVTGGSGTFTVTAGAAASFQVGADNAATNRVAINLNNSYTTAALYTGAPAAADLTTASNAQAYMDKASFALNTLITQRADLGATQNQLGFVQANLATSIEQTSASVSSIRDADMAMEMANFTKNKILTQAGTSMLAQANQAAQNVLTLFR</sequence>
<evidence type="ECO:0000259" key="4">
    <source>
        <dbReference type="Pfam" id="PF00669"/>
    </source>
</evidence>
<feature type="domain" description="Flagellin N-terminal" evidence="4">
    <location>
        <begin position="4"/>
        <end position="139"/>
    </location>
</feature>
<keyword evidence="7" id="KW-1185">Reference proteome</keyword>
<evidence type="ECO:0000256" key="3">
    <source>
        <dbReference type="RuleBase" id="RU362073"/>
    </source>
</evidence>
<evidence type="ECO:0000313" key="7">
    <source>
        <dbReference type="Proteomes" id="UP000306585"/>
    </source>
</evidence>
<keyword evidence="6" id="KW-0969">Cilium</keyword>
<dbReference type="SUPFAM" id="SSF64518">
    <property type="entry name" value="Phase 1 flagellin"/>
    <property type="match status" value="1"/>
</dbReference>
<proteinExistence type="inferred from homology"/>
<dbReference type="InterPro" id="IPR001029">
    <property type="entry name" value="Flagellin_N"/>
</dbReference>
<keyword evidence="6" id="KW-0966">Cell projection</keyword>
<dbReference type="Proteomes" id="UP000306585">
    <property type="component" value="Unassembled WGS sequence"/>
</dbReference>
<comment type="function">
    <text evidence="3">Flagellin is the subunit protein which polymerizes to form the filaments of bacterial flagella.</text>
</comment>
<dbReference type="AlphaFoldDB" id="A0A5R9GM89"/>
<dbReference type="PANTHER" id="PTHR42792">
    <property type="entry name" value="FLAGELLIN"/>
    <property type="match status" value="1"/>
</dbReference>
<dbReference type="InterPro" id="IPR042187">
    <property type="entry name" value="Flagellin_C_sub2"/>
</dbReference>
<dbReference type="GO" id="GO:0009288">
    <property type="term" value="C:bacterial-type flagellum"/>
    <property type="evidence" value="ECO:0007669"/>
    <property type="project" value="UniProtKB-SubCell"/>
</dbReference>
<feature type="domain" description="Flagellin C-terminal" evidence="5">
    <location>
        <begin position="287"/>
        <end position="369"/>
    </location>
</feature>
<dbReference type="RefSeq" id="WP_138239597.1">
    <property type="nucleotide sequence ID" value="NZ_VBRY01000008.1"/>
</dbReference>
<dbReference type="GO" id="GO:0005576">
    <property type="term" value="C:extracellular region"/>
    <property type="evidence" value="ECO:0007669"/>
    <property type="project" value="UniProtKB-SubCell"/>
</dbReference>
<dbReference type="InterPro" id="IPR001492">
    <property type="entry name" value="Flagellin"/>
</dbReference>
<dbReference type="EMBL" id="VBRY01000008">
    <property type="protein sequence ID" value="TLS66768.1"/>
    <property type="molecule type" value="Genomic_DNA"/>
</dbReference>
<dbReference type="PANTHER" id="PTHR42792:SF2">
    <property type="entry name" value="FLAGELLIN"/>
    <property type="match status" value="1"/>
</dbReference>
<dbReference type="Gene3D" id="1.20.1330.10">
    <property type="entry name" value="f41 fragment of flagellin, N-terminal domain"/>
    <property type="match status" value="1"/>
</dbReference>
<reference evidence="6 7" key="1">
    <citation type="journal article" date="2019" name="Appl. Environ. Microbiol.">
        <title>Environmental Evidence and Genomic Insight of Iron-oxidizing Bacteria Preference Towards More Corrosion Resistant Stainless Steel at Higher Salinities.</title>
        <authorList>
            <person name="Garrison C.E."/>
            <person name="Price K.A."/>
            <person name="Field E.K."/>
        </authorList>
    </citation>
    <scope>NUCLEOTIDE SEQUENCE [LARGE SCALE GENOMIC DNA]</scope>
    <source>
        <strain evidence="6 7">P3</strain>
    </source>
</reference>
<comment type="subcellular location">
    <subcellularLocation>
        <location evidence="3">Secreted</location>
    </subcellularLocation>
    <subcellularLocation>
        <location evidence="3">Bacterial flagellum</location>
    </subcellularLocation>
</comment>
<keyword evidence="2 3" id="KW-0975">Bacterial flagellum</keyword>
<evidence type="ECO:0000313" key="6">
    <source>
        <dbReference type="EMBL" id="TLS66768.1"/>
    </source>
</evidence>
<keyword evidence="6" id="KW-0282">Flagellum</keyword>
<name>A0A5R9GM89_9PROT</name>
<comment type="caution">
    <text evidence="6">The sequence shown here is derived from an EMBL/GenBank/DDBJ whole genome shotgun (WGS) entry which is preliminary data.</text>
</comment>
<keyword evidence="3" id="KW-0964">Secreted</keyword>
<dbReference type="Gene3D" id="3.30.70.2120">
    <property type="match status" value="1"/>
</dbReference>
<evidence type="ECO:0000259" key="5">
    <source>
        <dbReference type="Pfam" id="PF00700"/>
    </source>
</evidence>
<dbReference type="Gene3D" id="6.10.10.10">
    <property type="entry name" value="Flagellar export chaperone, C-terminal domain"/>
    <property type="match status" value="1"/>
</dbReference>
<gene>
    <name evidence="6" type="ORF">FEF65_09620</name>
</gene>
<dbReference type="Pfam" id="PF00669">
    <property type="entry name" value="Flagellin_N"/>
    <property type="match status" value="1"/>
</dbReference>
<protein>
    <recommendedName>
        <fullName evidence="3">Flagellin</fullName>
    </recommendedName>
</protein>
<dbReference type="PRINTS" id="PR00207">
    <property type="entry name" value="FLAGELLIN"/>
</dbReference>
<dbReference type="Pfam" id="PF00700">
    <property type="entry name" value="Flagellin_C"/>
    <property type="match status" value="1"/>
</dbReference>
<evidence type="ECO:0000256" key="1">
    <source>
        <dbReference type="ARBA" id="ARBA00005709"/>
    </source>
</evidence>
<comment type="similarity">
    <text evidence="1 3">Belongs to the bacterial flagellin family.</text>
</comment>
<dbReference type="GO" id="GO:0005198">
    <property type="term" value="F:structural molecule activity"/>
    <property type="evidence" value="ECO:0007669"/>
    <property type="project" value="UniProtKB-UniRule"/>
</dbReference>
<organism evidence="6 7">
    <name type="scientific">Mariprofundus erugo</name>
    <dbReference type="NCBI Taxonomy" id="2528639"/>
    <lineage>
        <taxon>Bacteria</taxon>
        <taxon>Pseudomonadati</taxon>
        <taxon>Pseudomonadota</taxon>
        <taxon>Candidatius Mariprofundia</taxon>
        <taxon>Mariprofundales</taxon>
        <taxon>Mariprofundaceae</taxon>
        <taxon>Mariprofundus</taxon>
    </lineage>
</organism>